<keyword evidence="1" id="KW-0732">Signal</keyword>
<evidence type="ECO:0008006" key="4">
    <source>
        <dbReference type="Google" id="ProtNLM"/>
    </source>
</evidence>
<sequence>MKKSWRLLIACLLLVLLPLQGFAVASKLGCAMDMPVQADVSVASGNEHCQPAADADNASTSTDAVKAKVGNHCKSTSPCCMGIALMPAPSISAFIPMHDDAQVLPVLLPASVAARMLERPPRAVFA</sequence>
<protein>
    <recommendedName>
        <fullName evidence="4">DUF2946 family protein</fullName>
    </recommendedName>
</protein>
<gene>
    <name evidence="2" type="ORF">DFR42_108138</name>
</gene>
<comment type="caution">
    <text evidence="2">The sequence shown here is derived from an EMBL/GenBank/DDBJ whole genome shotgun (WGS) entry which is preliminary data.</text>
</comment>
<organism evidence="2 3">
    <name type="scientific">Undibacterium pigrum</name>
    <dbReference type="NCBI Taxonomy" id="401470"/>
    <lineage>
        <taxon>Bacteria</taxon>
        <taxon>Pseudomonadati</taxon>
        <taxon>Pseudomonadota</taxon>
        <taxon>Betaproteobacteria</taxon>
        <taxon>Burkholderiales</taxon>
        <taxon>Oxalobacteraceae</taxon>
        <taxon>Undibacterium</taxon>
    </lineage>
</organism>
<evidence type="ECO:0000313" key="3">
    <source>
        <dbReference type="Proteomes" id="UP000247792"/>
    </source>
</evidence>
<dbReference type="RefSeq" id="WP_110257038.1">
    <property type="nucleotide sequence ID" value="NZ_QJKB01000008.1"/>
</dbReference>
<keyword evidence="3" id="KW-1185">Reference proteome</keyword>
<accession>A0A318IYM7</accession>
<feature type="chain" id="PRO_5016438661" description="DUF2946 family protein" evidence="1">
    <location>
        <begin position="24"/>
        <end position="126"/>
    </location>
</feature>
<name>A0A318IYM7_9BURK</name>
<feature type="signal peptide" evidence="1">
    <location>
        <begin position="1"/>
        <end position="23"/>
    </location>
</feature>
<dbReference type="AlphaFoldDB" id="A0A318IYM7"/>
<evidence type="ECO:0000256" key="1">
    <source>
        <dbReference type="SAM" id="SignalP"/>
    </source>
</evidence>
<dbReference type="Proteomes" id="UP000247792">
    <property type="component" value="Unassembled WGS sequence"/>
</dbReference>
<evidence type="ECO:0000313" key="2">
    <source>
        <dbReference type="EMBL" id="PXX40304.1"/>
    </source>
</evidence>
<dbReference type="EMBL" id="QJKB01000008">
    <property type="protein sequence ID" value="PXX40304.1"/>
    <property type="molecule type" value="Genomic_DNA"/>
</dbReference>
<dbReference type="OrthoDB" id="9918384at2"/>
<proteinExistence type="predicted"/>
<reference evidence="2 3" key="1">
    <citation type="submission" date="2018-05" db="EMBL/GenBank/DDBJ databases">
        <title>Genomic Encyclopedia of Type Strains, Phase IV (KMG-IV): sequencing the most valuable type-strain genomes for metagenomic binning, comparative biology and taxonomic classification.</title>
        <authorList>
            <person name="Goeker M."/>
        </authorList>
    </citation>
    <scope>NUCLEOTIDE SEQUENCE [LARGE SCALE GENOMIC DNA]</scope>
    <source>
        <strain evidence="2 3">DSM 19792</strain>
    </source>
</reference>